<dbReference type="PRINTS" id="PR01023">
    <property type="entry name" value="NAFLGMOTY"/>
</dbReference>
<dbReference type="EMBL" id="CP028519">
    <property type="protein sequence ID" value="AVY95415.1"/>
    <property type="molecule type" value="Genomic_DNA"/>
</dbReference>
<evidence type="ECO:0000256" key="5">
    <source>
        <dbReference type="SAM" id="SignalP"/>
    </source>
</evidence>
<proteinExistence type="predicted"/>
<feature type="chain" id="PRO_5015770155" evidence="5">
    <location>
        <begin position="28"/>
        <end position="179"/>
    </location>
</feature>
<comment type="subcellular location">
    <subcellularLocation>
        <location evidence="1">Cell outer membrane</location>
    </subcellularLocation>
</comment>
<dbReference type="GO" id="GO:0009279">
    <property type="term" value="C:cell outer membrane"/>
    <property type="evidence" value="ECO:0007669"/>
    <property type="project" value="UniProtKB-SubCell"/>
</dbReference>
<reference evidence="7 8" key="1">
    <citation type="submission" date="2018-04" db="EMBL/GenBank/DDBJ databases">
        <title>Denitrifier Microvirgula.</title>
        <authorList>
            <person name="Anderson E."/>
            <person name="Jang J."/>
            <person name="Ishii S."/>
        </authorList>
    </citation>
    <scope>NUCLEOTIDE SEQUENCE [LARGE SCALE GENOMIC DNA]</scope>
    <source>
        <strain evidence="7 8">BE2.4</strain>
    </source>
</reference>
<dbReference type="Pfam" id="PF00691">
    <property type="entry name" value="OmpA"/>
    <property type="match status" value="1"/>
</dbReference>
<dbReference type="STRING" id="1122240.GCA_000620105_02698"/>
<keyword evidence="8" id="KW-1185">Reference proteome</keyword>
<dbReference type="InterPro" id="IPR006665">
    <property type="entry name" value="OmpA-like"/>
</dbReference>
<dbReference type="PROSITE" id="PS51123">
    <property type="entry name" value="OMPA_2"/>
    <property type="match status" value="1"/>
</dbReference>
<dbReference type="InterPro" id="IPR006664">
    <property type="entry name" value="OMP_bac"/>
</dbReference>
<dbReference type="SUPFAM" id="SSF103088">
    <property type="entry name" value="OmpA-like"/>
    <property type="match status" value="1"/>
</dbReference>
<dbReference type="PANTHER" id="PTHR30329:SF21">
    <property type="entry name" value="LIPOPROTEIN YIAD-RELATED"/>
    <property type="match status" value="1"/>
</dbReference>
<evidence type="ECO:0000256" key="2">
    <source>
        <dbReference type="ARBA" id="ARBA00023136"/>
    </source>
</evidence>
<evidence type="ECO:0000256" key="3">
    <source>
        <dbReference type="ARBA" id="ARBA00023237"/>
    </source>
</evidence>
<evidence type="ECO:0000313" key="7">
    <source>
        <dbReference type="EMBL" id="AVY95415.1"/>
    </source>
</evidence>
<dbReference type="PROSITE" id="PS51257">
    <property type="entry name" value="PROKAR_LIPOPROTEIN"/>
    <property type="match status" value="1"/>
</dbReference>
<dbReference type="Proteomes" id="UP000244173">
    <property type="component" value="Chromosome"/>
</dbReference>
<dbReference type="PANTHER" id="PTHR30329">
    <property type="entry name" value="STATOR ELEMENT OF FLAGELLAR MOTOR COMPLEX"/>
    <property type="match status" value="1"/>
</dbReference>
<dbReference type="Gene3D" id="3.30.1330.60">
    <property type="entry name" value="OmpA-like domain"/>
    <property type="match status" value="1"/>
</dbReference>
<protein>
    <submittedName>
        <fullName evidence="7">OmpA family protein</fullName>
    </submittedName>
</protein>
<name>A0A2S0PDJ0_9NEIS</name>
<keyword evidence="2 4" id="KW-0472">Membrane</keyword>
<sequence length="179" mass="19308">MGMPLIRLVLCSLGIALLAACATPAGNGNDVNISQTSRGVEIRSSDSILFEPGKFEIKPGGAVFLDKVANLLNTRTRNNVIIEGHTDNTGSRQLNQDLSDVRALSVMKGLVDRGVAKNRIKAVGYGMSRPIADNGSAEGRRLNRRTDIIIVGEKQENMGKDPLGDMVKSVVDFSKRIFN</sequence>
<evidence type="ECO:0000256" key="4">
    <source>
        <dbReference type="PROSITE-ProRule" id="PRU00473"/>
    </source>
</evidence>
<evidence type="ECO:0000313" key="8">
    <source>
        <dbReference type="Proteomes" id="UP000244173"/>
    </source>
</evidence>
<dbReference type="KEGG" id="maer:DAI18_16210"/>
<dbReference type="PRINTS" id="PR01021">
    <property type="entry name" value="OMPADOMAIN"/>
</dbReference>
<dbReference type="AlphaFoldDB" id="A0A2S0PDJ0"/>
<evidence type="ECO:0000256" key="1">
    <source>
        <dbReference type="ARBA" id="ARBA00004442"/>
    </source>
</evidence>
<dbReference type="InterPro" id="IPR036737">
    <property type="entry name" value="OmpA-like_sf"/>
</dbReference>
<dbReference type="InterPro" id="IPR050330">
    <property type="entry name" value="Bact_OuterMem_StrucFunc"/>
</dbReference>
<accession>A0A2S0PDJ0</accession>
<keyword evidence="5" id="KW-0732">Signal</keyword>
<gene>
    <name evidence="7" type="ORF">DAI18_16210</name>
</gene>
<feature type="signal peptide" evidence="5">
    <location>
        <begin position="1"/>
        <end position="27"/>
    </location>
</feature>
<evidence type="ECO:0000259" key="6">
    <source>
        <dbReference type="PROSITE" id="PS51123"/>
    </source>
</evidence>
<keyword evidence="3" id="KW-0998">Cell outer membrane</keyword>
<feature type="domain" description="OmpA-like" evidence="6">
    <location>
        <begin position="37"/>
        <end position="154"/>
    </location>
</feature>
<organism evidence="7 8">
    <name type="scientific">Microvirgula aerodenitrificans</name>
    <dbReference type="NCBI Taxonomy" id="57480"/>
    <lineage>
        <taxon>Bacteria</taxon>
        <taxon>Pseudomonadati</taxon>
        <taxon>Pseudomonadota</taxon>
        <taxon>Betaproteobacteria</taxon>
        <taxon>Neisseriales</taxon>
        <taxon>Aquaspirillaceae</taxon>
        <taxon>Microvirgula</taxon>
    </lineage>
</organism>
<dbReference type="CDD" id="cd07185">
    <property type="entry name" value="OmpA_C-like"/>
    <property type="match status" value="1"/>
</dbReference>